<dbReference type="HOGENOM" id="CLU_055322_2_0_1"/>
<dbReference type="RefSeq" id="XP_002484018.1">
    <property type="nucleotide sequence ID" value="XM_002483973.1"/>
</dbReference>
<dbReference type="EMBL" id="EQ962656">
    <property type="protein sequence ID" value="EED16784.1"/>
    <property type="molecule type" value="Genomic_DNA"/>
</dbReference>
<dbReference type="Pfam" id="PF03358">
    <property type="entry name" value="FMN_red"/>
    <property type="match status" value="1"/>
</dbReference>
<dbReference type="InterPro" id="IPR050712">
    <property type="entry name" value="NAD(P)H-dep_reductase"/>
</dbReference>
<accession>B8MGN3</accession>
<dbReference type="PANTHER" id="PTHR30543:SF21">
    <property type="entry name" value="NAD(P)H-DEPENDENT FMN REDUCTASE LOT6"/>
    <property type="match status" value="1"/>
</dbReference>
<dbReference type="PANTHER" id="PTHR30543">
    <property type="entry name" value="CHROMATE REDUCTASE"/>
    <property type="match status" value="1"/>
</dbReference>
<dbReference type="OrthoDB" id="68575at2759"/>
<dbReference type="GeneID" id="8100964"/>
<dbReference type="eggNOG" id="KOG4530">
    <property type="taxonomic scope" value="Eukaryota"/>
</dbReference>
<dbReference type="InterPro" id="IPR029039">
    <property type="entry name" value="Flavoprotein-like_sf"/>
</dbReference>
<dbReference type="InterPro" id="IPR005025">
    <property type="entry name" value="FMN_Rdtase-like_dom"/>
</dbReference>
<evidence type="ECO:0000259" key="1">
    <source>
        <dbReference type="Pfam" id="PF03358"/>
    </source>
</evidence>
<name>B8MGN3_TALSN</name>
<evidence type="ECO:0000313" key="2">
    <source>
        <dbReference type="EMBL" id="EED16784.1"/>
    </source>
</evidence>
<evidence type="ECO:0000313" key="3">
    <source>
        <dbReference type="Proteomes" id="UP000001745"/>
    </source>
</evidence>
<dbReference type="InParanoid" id="B8MGN3"/>
<proteinExistence type="predicted"/>
<dbReference type="OMA" id="NSITEWI"/>
<dbReference type="VEuPathDB" id="FungiDB:TSTA_018540"/>
<dbReference type="GO" id="GO:0005829">
    <property type="term" value="C:cytosol"/>
    <property type="evidence" value="ECO:0007669"/>
    <property type="project" value="TreeGrafter"/>
</dbReference>
<dbReference type="Proteomes" id="UP000001745">
    <property type="component" value="Unassembled WGS sequence"/>
</dbReference>
<protein>
    <submittedName>
        <fullName evidence="2">NAD(P)H-dependent FMN reductase LOT6, putative</fullName>
    </submittedName>
</protein>
<gene>
    <name evidence="2" type="ORF">TSTA_018540</name>
</gene>
<dbReference type="GO" id="GO:0010181">
    <property type="term" value="F:FMN binding"/>
    <property type="evidence" value="ECO:0007669"/>
    <property type="project" value="TreeGrafter"/>
</dbReference>
<sequence length="238" mass="26238">MRKAPSDCAADPAADPAFTKHGLYQPILSNKMSPLQIALILGSTRPNRISPLVGNWVKTILESSGTSSPQFSILTVDIQTFDLPAFNESVHPALINDLSKFTSQSARNWNHEIAKYDAYIIISPEYHAAIPGSLKNALDFLYHAWTGKPAMIVTYGIMGGTSASEGLRVILENGFKMKVSSFAPRLEFPGRDPTKNNSSQALIEAMQGKLSVETMKFWEGKKQEIFQGFKEVLEFVAK</sequence>
<keyword evidence="3" id="KW-1185">Reference proteome</keyword>
<dbReference type="GO" id="GO:0016491">
    <property type="term" value="F:oxidoreductase activity"/>
    <property type="evidence" value="ECO:0007669"/>
    <property type="project" value="InterPro"/>
</dbReference>
<feature type="domain" description="NADPH-dependent FMN reductase-like" evidence="1">
    <location>
        <begin position="36"/>
        <end position="179"/>
    </location>
</feature>
<dbReference type="AlphaFoldDB" id="B8MGN3"/>
<dbReference type="PhylomeDB" id="B8MGN3"/>
<reference evidence="3" key="1">
    <citation type="journal article" date="2015" name="Genome Announc.">
        <title>Genome sequence of the AIDS-associated pathogen Penicillium marneffei (ATCC18224) and its near taxonomic relative Talaromyces stipitatus (ATCC10500).</title>
        <authorList>
            <person name="Nierman W.C."/>
            <person name="Fedorova-Abrams N.D."/>
            <person name="Andrianopoulos A."/>
        </authorList>
    </citation>
    <scope>NUCLEOTIDE SEQUENCE [LARGE SCALE GENOMIC DNA]</scope>
    <source>
        <strain evidence="3">ATCC 10500 / CBS 375.48 / QM 6759 / NRRL 1006</strain>
    </source>
</reference>
<dbReference type="Gene3D" id="3.40.50.360">
    <property type="match status" value="1"/>
</dbReference>
<dbReference type="STRING" id="441959.B8MGN3"/>
<dbReference type="SUPFAM" id="SSF52218">
    <property type="entry name" value="Flavoproteins"/>
    <property type="match status" value="1"/>
</dbReference>
<organism evidence="2 3">
    <name type="scientific">Talaromyces stipitatus (strain ATCC 10500 / CBS 375.48 / QM 6759 / NRRL 1006)</name>
    <name type="common">Penicillium stipitatum</name>
    <dbReference type="NCBI Taxonomy" id="441959"/>
    <lineage>
        <taxon>Eukaryota</taxon>
        <taxon>Fungi</taxon>
        <taxon>Dikarya</taxon>
        <taxon>Ascomycota</taxon>
        <taxon>Pezizomycotina</taxon>
        <taxon>Eurotiomycetes</taxon>
        <taxon>Eurotiomycetidae</taxon>
        <taxon>Eurotiales</taxon>
        <taxon>Trichocomaceae</taxon>
        <taxon>Talaromyces</taxon>
        <taxon>Talaromyces sect. Talaromyces</taxon>
    </lineage>
</organism>